<dbReference type="RefSeq" id="WP_344609039.1">
    <property type="nucleotide sequence ID" value="NZ_BAAATK010000064.1"/>
</dbReference>
<dbReference type="EMBL" id="BAAATK010000064">
    <property type="protein sequence ID" value="GAA2458106.1"/>
    <property type="molecule type" value="Genomic_DNA"/>
</dbReference>
<organism evidence="1 2">
    <name type="scientific">Streptomyces glaucus</name>
    <dbReference type="NCBI Taxonomy" id="284029"/>
    <lineage>
        <taxon>Bacteria</taxon>
        <taxon>Bacillati</taxon>
        <taxon>Actinomycetota</taxon>
        <taxon>Actinomycetes</taxon>
        <taxon>Kitasatosporales</taxon>
        <taxon>Streptomycetaceae</taxon>
        <taxon>Streptomyces</taxon>
    </lineage>
</organism>
<protein>
    <submittedName>
        <fullName evidence="1">DUF3093 domain-containing protein</fullName>
    </submittedName>
</protein>
<comment type="caution">
    <text evidence="1">The sequence shown here is derived from an EMBL/GenBank/DDBJ whole genome shotgun (WGS) entry which is preliminary data.</text>
</comment>
<proteinExistence type="predicted"/>
<dbReference type="Proteomes" id="UP001500460">
    <property type="component" value="Unassembled WGS sequence"/>
</dbReference>
<accession>A0ABP5XQG4</accession>
<sequence length="155" mass="16668">MRLYEKRFRVPRTWLWCAVLPGVMTAAVLAPVGAAASAGAGAAAAALAALRIHRYGGARVVVTGGHLVAGSVRLPLTSLGMTEILDAEEAFPWRTRRADVRALMLLRAYVPTALRSEIDDPDRAEPYLYLSTRQPTTLLAVLSFARRSPARGVTG</sequence>
<gene>
    <name evidence="1" type="ORF">GCM10010421_59410</name>
</gene>
<evidence type="ECO:0000313" key="1">
    <source>
        <dbReference type="EMBL" id="GAA2458106.1"/>
    </source>
</evidence>
<dbReference type="InterPro" id="IPR021443">
    <property type="entry name" value="DUF3093"/>
</dbReference>
<reference evidence="2" key="1">
    <citation type="journal article" date="2019" name="Int. J. Syst. Evol. Microbiol.">
        <title>The Global Catalogue of Microorganisms (GCM) 10K type strain sequencing project: providing services to taxonomists for standard genome sequencing and annotation.</title>
        <authorList>
            <consortium name="The Broad Institute Genomics Platform"/>
            <consortium name="The Broad Institute Genome Sequencing Center for Infectious Disease"/>
            <person name="Wu L."/>
            <person name="Ma J."/>
        </authorList>
    </citation>
    <scope>NUCLEOTIDE SEQUENCE [LARGE SCALE GENOMIC DNA]</scope>
    <source>
        <strain evidence="2">JCM 6922</strain>
    </source>
</reference>
<name>A0ABP5XQG4_9ACTN</name>
<keyword evidence="2" id="KW-1185">Reference proteome</keyword>
<evidence type="ECO:0000313" key="2">
    <source>
        <dbReference type="Proteomes" id="UP001500460"/>
    </source>
</evidence>
<dbReference type="Pfam" id="PF11292">
    <property type="entry name" value="DUF3093"/>
    <property type="match status" value="1"/>
</dbReference>